<dbReference type="PANTHER" id="PTHR37984:SF5">
    <property type="entry name" value="PROTEIN NYNRIN-LIKE"/>
    <property type="match status" value="1"/>
</dbReference>
<gene>
    <name evidence="1" type="ORF">RF11_02731</name>
</gene>
<dbReference type="EMBL" id="JWZT01003910">
    <property type="protein sequence ID" value="KII65311.1"/>
    <property type="molecule type" value="Genomic_DNA"/>
</dbReference>
<name>A0A0C2MDT5_THEKT</name>
<organism evidence="1 2">
    <name type="scientific">Thelohanellus kitauei</name>
    <name type="common">Myxosporean</name>
    <dbReference type="NCBI Taxonomy" id="669202"/>
    <lineage>
        <taxon>Eukaryota</taxon>
        <taxon>Metazoa</taxon>
        <taxon>Cnidaria</taxon>
        <taxon>Myxozoa</taxon>
        <taxon>Myxosporea</taxon>
        <taxon>Bivalvulida</taxon>
        <taxon>Platysporina</taxon>
        <taxon>Myxobolidae</taxon>
        <taxon>Thelohanellus</taxon>
    </lineage>
</organism>
<protein>
    <submittedName>
        <fullName evidence="1">Uncharacterized protein</fullName>
    </submittedName>
</protein>
<dbReference type="InterPro" id="IPR043502">
    <property type="entry name" value="DNA/RNA_pol_sf"/>
</dbReference>
<dbReference type="InterPro" id="IPR050951">
    <property type="entry name" value="Retrovirus_Pol_polyprotein"/>
</dbReference>
<evidence type="ECO:0000313" key="1">
    <source>
        <dbReference type="EMBL" id="KII65311.1"/>
    </source>
</evidence>
<dbReference type="SUPFAM" id="SSF56672">
    <property type="entry name" value="DNA/RNA polymerases"/>
    <property type="match status" value="1"/>
</dbReference>
<dbReference type="Gene3D" id="3.30.70.270">
    <property type="match status" value="1"/>
</dbReference>
<dbReference type="PANTHER" id="PTHR37984">
    <property type="entry name" value="PROTEIN CBG26694"/>
    <property type="match status" value="1"/>
</dbReference>
<sequence length="224" mass="25900">MERRNKPSKTFQEFAVAIKKLFDKAYRSAQEEQLHPYFIEGIKNVELQKELLRKKYDCAHRDESENVCLEAKSPRGQSEALKNEIHELKSELCKLSLKGNVQCFNCQRYRHKANQCFYQNRPRFTLKDNRRKFQGYITARMQYNNRPVNALVNTGSSASMIRYDIIKSGGMRLCIDYRMLNSVITADVHPIPRIDETLDHLQGAKWFSTLDLASGLCADPDSGG</sequence>
<dbReference type="Gene3D" id="3.10.10.10">
    <property type="entry name" value="HIV Type 1 Reverse Transcriptase, subunit A, domain 1"/>
    <property type="match status" value="1"/>
</dbReference>
<dbReference type="OrthoDB" id="6783748at2759"/>
<keyword evidence="2" id="KW-1185">Reference proteome</keyword>
<proteinExistence type="predicted"/>
<comment type="caution">
    <text evidence="1">The sequence shown here is derived from an EMBL/GenBank/DDBJ whole genome shotgun (WGS) entry which is preliminary data.</text>
</comment>
<reference evidence="1 2" key="1">
    <citation type="journal article" date="2014" name="Genome Biol. Evol.">
        <title>The genome of the myxosporean Thelohanellus kitauei shows adaptations to nutrient acquisition within its fish host.</title>
        <authorList>
            <person name="Yang Y."/>
            <person name="Xiong J."/>
            <person name="Zhou Z."/>
            <person name="Huo F."/>
            <person name="Miao W."/>
            <person name="Ran C."/>
            <person name="Liu Y."/>
            <person name="Zhang J."/>
            <person name="Feng J."/>
            <person name="Wang M."/>
            <person name="Wang M."/>
            <person name="Wang L."/>
            <person name="Yao B."/>
        </authorList>
    </citation>
    <scope>NUCLEOTIDE SEQUENCE [LARGE SCALE GENOMIC DNA]</scope>
    <source>
        <strain evidence="1">Wuqing</strain>
    </source>
</reference>
<dbReference type="AlphaFoldDB" id="A0A0C2MDT5"/>
<dbReference type="Proteomes" id="UP000031668">
    <property type="component" value="Unassembled WGS sequence"/>
</dbReference>
<dbReference type="InterPro" id="IPR043128">
    <property type="entry name" value="Rev_trsase/Diguanyl_cyclase"/>
</dbReference>
<accession>A0A0C2MDT5</accession>
<evidence type="ECO:0000313" key="2">
    <source>
        <dbReference type="Proteomes" id="UP000031668"/>
    </source>
</evidence>